<dbReference type="CDD" id="cd01644">
    <property type="entry name" value="RT_pepA17"/>
    <property type="match status" value="1"/>
</dbReference>
<protein>
    <recommendedName>
        <fullName evidence="2">ribonuclease H</fullName>
        <ecNumber evidence="2">3.1.26.4</ecNumber>
    </recommendedName>
</protein>
<dbReference type="PANTHER" id="PTHR47331">
    <property type="entry name" value="PHD-TYPE DOMAIN-CONTAINING PROTEIN"/>
    <property type="match status" value="1"/>
</dbReference>
<evidence type="ECO:0000256" key="2">
    <source>
        <dbReference type="ARBA" id="ARBA00012180"/>
    </source>
</evidence>
<dbReference type="InterPro" id="IPR036397">
    <property type="entry name" value="RNaseH_sf"/>
</dbReference>
<proteinExistence type="inferred from homology"/>
<dbReference type="Pfam" id="PF05380">
    <property type="entry name" value="Peptidase_A17"/>
    <property type="match status" value="1"/>
</dbReference>
<keyword evidence="5" id="KW-1185">Reference proteome</keyword>
<feature type="domain" description="Integrase catalytic" evidence="3">
    <location>
        <begin position="823"/>
        <end position="977"/>
    </location>
</feature>
<dbReference type="GO" id="GO:0004523">
    <property type="term" value="F:RNA-DNA hybrid ribonuclease activity"/>
    <property type="evidence" value="ECO:0007669"/>
    <property type="project" value="UniProtKB-EC"/>
</dbReference>
<dbReference type="Proteomes" id="UP000465112">
    <property type="component" value="Chromosome 2"/>
</dbReference>
<dbReference type="InterPro" id="IPR043502">
    <property type="entry name" value="DNA/RNA_pol_sf"/>
</dbReference>
<organism evidence="4 5">
    <name type="scientific">Perca fluviatilis</name>
    <name type="common">European perch</name>
    <dbReference type="NCBI Taxonomy" id="8168"/>
    <lineage>
        <taxon>Eukaryota</taxon>
        <taxon>Metazoa</taxon>
        <taxon>Chordata</taxon>
        <taxon>Craniata</taxon>
        <taxon>Vertebrata</taxon>
        <taxon>Euteleostomi</taxon>
        <taxon>Actinopterygii</taxon>
        <taxon>Neopterygii</taxon>
        <taxon>Teleostei</taxon>
        <taxon>Neoteleostei</taxon>
        <taxon>Acanthomorphata</taxon>
        <taxon>Eupercaria</taxon>
        <taxon>Perciformes</taxon>
        <taxon>Percoidei</taxon>
        <taxon>Percidae</taxon>
        <taxon>Percinae</taxon>
        <taxon>Perca</taxon>
    </lineage>
</organism>
<dbReference type="InterPro" id="IPR043128">
    <property type="entry name" value="Rev_trsase/Diguanyl_cyclase"/>
</dbReference>
<evidence type="ECO:0000313" key="4">
    <source>
        <dbReference type="EMBL" id="KAF1394225.1"/>
    </source>
</evidence>
<dbReference type="GO" id="GO:0003676">
    <property type="term" value="F:nucleic acid binding"/>
    <property type="evidence" value="ECO:0007669"/>
    <property type="project" value="InterPro"/>
</dbReference>
<dbReference type="Gene3D" id="3.30.420.10">
    <property type="entry name" value="Ribonuclease H-like superfamily/Ribonuclease H"/>
    <property type="match status" value="1"/>
</dbReference>
<evidence type="ECO:0000313" key="5">
    <source>
        <dbReference type="Proteomes" id="UP000465112"/>
    </source>
</evidence>
<dbReference type="PANTHER" id="PTHR47331:SF5">
    <property type="entry name" value="RIBONUCLEASE H"/>
    <property type="match status" value="1"/>
</dbReference>
<dbReference type="Gene3D" id="3.30.70.270">
    <property type="match status" value="1"/>
</dbReference>
<dbReference type="SUPFAM" id="SSF56672">
    <property type="entry name" value="DNA/RNA polymerases"/>
    <property type="match status" value="1"/>
</dbReference>
<dbReference type="EMBL" id="VHII01000002">
    <property type="protein sequence ID" value="KAF1394225.1"/>
    <property type="molecule type" value="Genomic_DNA"/>
</dbReference>
<dbReference type="Pfam" id="PF17921">
    <property type="entry name" value="Integrase_H2C2"/>
    <property type="match status" value="1"/>
</dbReference>
<accession>A0A6A5FP54</accession>
<dbReference type="GO" id="GO:0015074">
    <property type="term" value="P:DNA integration"/>
    <property type="evidence" value="ECO:0007669"/>
    <property type="project" value="InterPro"/>
</dbReference>
<dbReference type="InterPro" id="IPR000477">
    <property type="entry name" value="RT_dom"/>
</dbReference>
<dbReference type="PROSITE" id="PS50994">
    <property type="entry name" value="INTEGRASE"/>
    <property type="match status" value="1"/>
</dbReference>
<dbReference type="InterPro" id="IPR012337">
    <property type="entry name" value="RNaseH-like_sf"/>
</dbReference>
<dbReference type="AlphaFoldDB" id="A0A6A5FP54"/>
<dbReference type="InterPro" id="IPR041588">
    <property type="entry name" value="Integrase_H2C2"/>
</dbReference>
<evidence type="ECO:0000259" key="3">
    <source>
        <dbReference type="PROSITE" id="PS50994"/>
    </source>
</evidence>
<comment type="similarity">
    <text evidence="1">Belongs to the beta type-B retroviral polymerase family. HERV class-II K(HML-2) pol subfamily.</text>
</comment>
<dbReference type="Pfam" id="PF00078">
    <property type="entry name" value="RVT_1"/>
    <property type="match status" value="1"/>
</dbReference>
<dbReference type="EC" id="3.1.26.4" evidence="2"/>
<sequence length="977" mass="112133">MLKHSLTTQQCLLTSIAPVTSELLSHVEKLWQLDILPYRSEKLVTRSRQDTEAIRILEEKTLRMEVDGVLWYATPLLWKRDLPPLVAPKELVMAQLRGTEKRLASDPEKAASYNMEISYLFEAGYVKKIPMEEVATSSGWYIPHHMVHHNGKNRIVFNCSFSYKGISLKDYHLPGPVLGATLLGVLLRFREHPFVISSDIKGMFHQVRLLPKDKPLLRFLWREMRRNDPPDICQWQVLPFGTTSSPCCATFALQKHVANHTEAGDKLRTSVEQCFYVDNCLQSLRTADEARQLMDDLRHFLAEDGFELRQWASNCPSIISHLPSEFRSQSSELWFNQDTTDPEERTLGLLWHWQSDILGYKHGQLETDTQPTMRGIYRILAKQYDPLGFIVPFTTRAKILVQRLWDQKHEWDDTDLPHDLLQEWFSWVEELPQLARITLPRCYTTAELDANTCKRSIHIFCDASEKAYGSVAYLRTENSGLIQVAFIAARSRVAPKRQLSIPRLELSVALTGAQLASVLKRELTLNVQSYIYWTDSMTVLTWLQSESCKYKVFVGTRIAEVQELSDAGTWRYVESQRNPADDLTRGKTLTQLAEHTHWFQGPAFLWQPETYWPEKPSKSSADAPEELRKQTFCGATAVDSGPSQLDVSQYSTFQELLEAVACQLHGAALGTHSLSANNSGKLNWIFFVELSLSFPDDMAQLQAANPVSTNSRQVTLAPELDTDTQLIRVGGRLRRCDQLDQGVQHPIVLDPAHLITKLIIKRYENDLHHPGPERVFAEIRRRFWILRGRQEIRKFQHSCPECRKWRGTPNIPRMADLPASSLRLYKPAFYSTGIDCFGQIQIRVGRRNEKRWGILYKCLTTRAVYIDLLSSIDSDSFLMSLHRFVSRRGKPHEILCDRGTNFKGGDRELKEAFQDLQPALKEQLITQQIDFRYNPPCAPHFGGSWEREIRSIKAALYTVLGAQTVPEEVLRTVLVEI</sequence>
<reference evidence="4 5" key="1">
    <citation type="submission" date="2019-06" db="EMBL/GenBank/DDBJ databases">
        <title>A chromosome-scale genome assembly of the European perch, Perca fluviatilis.</title>
        <authorList>
            <person name="Roques C."/>
            <person name="Zahm M."/>
            <person name="Cabau C."/>
            <person name="Klopp C."/>
            <person name="Bouchez O."/>
            <person name="Donnadieu C."/>
            <person name="Kuhl H."/>
            <person name="Gislard M."/>
            <person name="Guendouz S."/>
            <person name="Journot L."/>
            <person name="Haffray P."/>
            <person name="Bestin A."/>
            <person name="Morvezen R."/>
            <person name="Feron R."/>
            <person name="Wen M."/>
            <person name="Jouanno E."/>
            <person name="Herpin A."/>
            <person name="Schartl M."/>
            <person name="Postlethwait J."/>
            <person name="Schaerlinger B."/>
            <person name="Chardard D."/>
            <person name="Lecocq T."/>
            <person name="Poncet C."/>
            <person name="Jaffrelo L."/>
            <person name="Lampietro C."/>
            <person name="Guiguen Y."/>
        </authorList>
    </citation>
    <scope>NUCLEOTIDE SEQUENCE [LARGE SCALE GENOMIC DNA]</scope>
    <source>
        <tissue evidence="4">Blood</tissue>
    </source>
</reference>
<evidence type="ECO:0000256" key="1">
    <source>
        <dbReference type="ARBA" id="ARBA00010879"/>
    </source>
</evidence>
<dbReference type="Gene3D" id="3.10.10.10">
    <property type="entry name" value="HIV Type 1 Reverse Transcriptase, subunit A, domain 1"/>
    <property type="match status" value="1"/>
</dbReference>
<name>A0A6A5FP54_PERFL</name>
<gene>
    <name evidence="4" type="ORF">PFLUV_G00024320</name>
</gene>
<comment type="caution">
    <text evidence="4">The sequence shown here is derived from an EMBL/GenBank/DDBJ whole genome shotgun (WGS) entry which is preliminary data.</text>
</comment>
<dbReference type="InterPro" id="IPR001584">
    <property type="entry name" value="Integrase_cat-core"/>
</dbReference>
<dbReference type="InterPro" id="IPR008042">
    <property type="entry name" value="Retrotrans_Pao"/>
</dbReference>
<dbReference type="Gene3D" id="1.10.340.70">
    <property type="match status" value="1"/>
</dbReference>
<dbReference type="SUPFAM" id="SSF53098">
    <property type="entry name" value="Ribonuclease H-like"/>
    <property type="match status" value="1"/>
</dbReference>